<keyword evidence="1" id="KW-0695">RNA-directed DNA polymerase</keyword>
<keyword evidence="2" id="KW-1185">Reference proteome</keyword>
<accession>A0ACB8MBC8</accession>
<evidence type="ECO:0000313" key="1">
    <source>
        <dbReference type="EMBL" id="KAH9782735.1"/>
    </source>
</evidence>
<keyword evidence="1" id="KW-0548">Nucleotidyltransferase</keyword>
<comment type="caution">
    <text evidence="1">The sequence shown here is derived from an EMBL/GenBank/DDBJ whole genome shotgun (WGS) entry which is preliminary data.</text>
</comment>
<dbReference type="Proteomes" id="UP000829398">
    <property type="component" value="Chromosome 3"/>
</dbReference>
<reference evidence="2" key="1">
    <citation type="journal article" date="2023" name="Hortic. Res.">
        <title>A chromosome-level phased genome enabling allele-level studies in sweet orange: a case study on citrus Huanglongbing tolerance.</title>
        <authorList>
            <person name="Wu B."/>
            <person name="Yu Q."/>
            <person name="Deng Z."/>
            <person name="Duan Y."/>
            <person name="Luo F."/>
            <person name="Gmitter F. Jr."/>
        </authorList>
    </citation>
    <scope>NUCLEOTIDE SEQUENCE [LARGE SCALE GENOMIC DNA]</scope>
    <source>
        <strain evidence="2">cv. Valencia</strain>
    </source>
</reference>
<protein>
    <submittedName>
        <fullName evidence="1">Reverse transcriptase domain-containing protein</fullName>
    </submittedName>
</protein>
<name>A0ACB8MBC8_CITSI</name>
<proteinExistence type="predicted"/>
<keyword evidence="1" id="KW-0808">Transferase</keyword>
<evidence type="ECO:0000313" key="2">
    <source>
        <dbReference type="Proteomes" id="UP000829398"/>
    </source>
</evidence>
<organism evidence="1 2">
    <name type="scientific">Citrus sinensis</name>
    <name type="common">Sweet orange</name>
    <name type="synonym">Citrus aurantium var. sinensis</name>
    <dbReference type="NCBI Taxonomy" id="2711"/>
    <lineage>
        <taxon>Eukaryota</taxon>
        <taxon>Viridiplantae</taxon>
        <taxon>Streptophyta</taxon>
        <taxon>Embryophyta</taxon>
        <taxon>Tracheophyta</taxon>
        <taxon>Spermatophyta</taxon>
        <taxon>Magnoliopsida</taxon>
        <taxon>eudicotyledons</taxon>
        <taxon>Gunneridae</taxon>
        <taxon>Pentapetalae</taxon>
        <taxon>rosids</taxon>
        <taxon>malvids</taxon>
        <taxon>Sapindales</taxon>
        <taxon>Rutaceae</taxon>
        <taxon>Aurantioideae</taxon>
        <taxon>Citrus</taxon>
    </lineage>
</organism>
<sequence>MEDYHTPYPVKGSFPPIDESNIGKLQVVLQDDEIKAAIFSMHPFKAPGVDGLHAVFYQSQWDTVGESVCNLVRQCFHSNNIPTEINRTLIVLIPKVDQPINIRMYRPISLCPIIYKTITKIVANRLKAILSNLIGPTQTSFVPGRHITENIVVAQEIIHSMRRKKGKRGQMLIKVDLEKAYDRLSRDFIHETLREAGIPSELIHLIMNCISSVTMQVLWNGECTDYFSTSRGIRQGDPITPYVFVLCIERLSHGINRAVQSGKWTPIRLSRRGTPITHLFFADDLLLLAEASCEQAHMIQEVLNTFCASSGEKVNNTKTQVFFSKNVRPPEIKGISLYFVENEL</sequence>
<gene>
    <name evidence="1" type="ORF">KPL71_009040</name>
</gene>
<dbReference type="EMBL" id="CM039172">
    <property type="protein sequence ID" value="KAH9782735.1"/>
    <property type="molecule type" value="Genomic_DNA"/>
</dbReference>